<name>A0A2C5WWW4_9PEZI</name>
<dbReference type="OrthoDB" id="21474at2759"/>
<keyword evidence="4" id="KW-1185">Reference proteome</keyword>
<accession>A0A2C5WWW4</accession>
<dbReference type="InterPro" id="IPR014898">
    <property type="entry name" value="Znf_C2H2_LYAR"/>
</dbReference>
<dbReference type="Proteomes" id="UP000222788">
    <property type="component" value="Unassembled WGS sequence"/>
</dbReference>
<reference evidence="3 4" key="1">
    <citation type="journal article" date="2013" name="Fungal Biol.">
        <title>Analysis of microsatellite markers in the genome of the plant pathogen Ceratocystis fimbriata.</title>
        <authorList>
            <person name="Simpson M.C."/>
            <person name="Wilken P.M."/>
            <person name="Coetzee M.P."/>
            <person name="Wingfield M.J."/>
            <person name="Wingfield B.D."/>
        </authorList>
    </citation>
    <scope>NUCLEOTIDE SEQUENCE [LARGE SCALE GENOMIC DNA]</scope>
    <source>
        <strain evidence="3 4">CBS 114723</strain>
    </source>
</reference>
<feature type="compositionally biased region" description="Pro residues" evidence="1">
    <location>
        <begin position="143"/>
        <end position="152"/>
    </location>
</feature>
<protein>
    <recommendedName>
        <fullName evidence="2">Zinc finger C2H2 LYAR-type domain-containing protein</fullName>
    </recommendedName>
</protein>
<proteinExistence type="predicted"/>
<feature type="domain" description="Zinc finger C2H2 LYAR-type" evidence="2">
    <location>
        <begin position="1"/>
        <end position="22"/>
    </location>
</feature>
<feature type="compositionally biased region" description="Basic residues" evidence="1">
    <location>
        <begin position="265"/>
        <end position="275"/>
    </location>
</feature>
<reference evidence="3 4" key="2">
    <citation type="journal article" date="2013" name="IMA Fungus">
        <title>IMA Genome-F 1: Ceratocystis fimbriata: Draft nuclear genome sequence for the plant pathogen, Ceratocystis fimbriata.</title>
        <authorList>
            <person name="Wilken P.M."/>
            <person name="Steenkamp E.T."/>
            <person name="Wingfield M.J."/>
            <person name="de Beer Z.W."/>
            <person name="Wingfield B.D."/>
        </authorList>
    </citation>
    <scope>NUCLEOTIDE SEQUENCE [LARGE SCALE GENOMIC DNA]</scope>
    <source>
        <strain evidence="3 4">CBS 114723</strain>
    </source>
</reference>
<evidence type="ECO:0000313" key="4">
    <source>
        <dbReference type="Proteomes" id="UP000222788"/>
    </source>
</evidence>
<comment type="caution">
    <text evidence="3">The sequence shown here is derived from an EMBL/GenBank/DDBJ whole genome shotgun (WGS) entry which is preliminary data.</text>
</comment>
<gene>
    <name evidence="3" type="ORF">CFIMG_002067RA</name>
</gene>
<sequence length="399" mass="44369">MTTFNGFEYRTHTSCISEAQKYQGSLYKNKNKKQRLNNSQDIATPSRNTQNTEMAAVQSHPVPEHLRQYQAPESLQCTPSAPVPRDTSINAQVNVFDFFVGQATPTASTVSRDNELVPFQGPDEDDDNDTLLAERIDAAAPSNVPPPVPAPPIESYETPAPKSYKPSKHRDPGSKTDKKRKRPHVDSIDTGIANTPTLHTGLSVNMGRLMRSAMPPSPEYSGGDTNGHSPSSPLKKSKQHTGLLEAFWGTSKSKSKSKSASSSPKPKKTRSSSKSKSKESSSKKTSSSSSHRHRHHQKTAAKLIEYNKDLEKKSDKGTGGEGQMVLYNNSRAKCFLGIVEDSENQRGYSIHKALKRYHREFNKEKSSSNRVSEDKELFKMLRLRRNDRGEIVVFVPDEE</sequence>
<evidence type="ECO:0000259" key="2">
    <source>
        <dbReference type="Pfam" id="PF08790"/>
    </source>
</evidence>
<dbReference type="Pfam" id="PF08790">
    <property type="entry name" value="zf-LYAR"/>
    <property type="match status" value="1"/>
</dbReference>
<feature type="region of interest" description="Disordered" evidence="1">
    <location>
        <begin position="107"/>
        <end position="299"/>
    </location>
</feature>
<feature type="compositionally biased region" description="Polar residues" evidence="1">
    <location>
        <begin position="192"/>
        <end position="203"/>
    </location>
</feature>
<organism evidence="3 4">
    <name type="scientific">Ceratocystis fimbriata CBS 114723</name>
    <dbReference type="NCBI Taxonomy" id="1035309"/>
    <lineage>
        <taxon>Eukaryota</taxon>
        <taxon>Fungi</taxon>
        <taxon>Dikarya</taxon>
        <taxon>Ascomycota</taxon>
        <taxon>Pezizomycotina</taxon>
        <taxon>Sordariomycetes</taxon>
        <taxon>Hypocreomycetidae</taxon>
        <taxon>Microascales</taxon>
        <taxon>Ceratocystidaceae</taxon>
        <taxon>Ceratocystis</taxon>
    </lineage>
</organism>
<evidence type="ECO:0000313" key="3">
    <source>
        <dbReference type="EMBL" id="PHH53309.1"/>
    </source>
</evidence>
<dbReference type="STRING" id="1035309.A0A2C5WWW4"/>
<dbReference type="EMBL" id="APWK03000045">
    <property type="protein sequence ID" value="PHH53309.1"/>
    <property type="molecule type" value="Genomic_DNA"/>
</dbReference>
<evidence type="ECO:0000256" key="1">
    <source>
        <dbReference type="SAM" id="MobiDB-lite"/>
    </source>
</evidence>
<dbReference type="AlphaFoldDB" id="A0A2C5WWW4"/>
<feature type="compositionally biased region" description="Basic residues" evidence="1">
    <location>
        <begin position="290"/>
        <end position="299"/>
    </location>
</feature>